<evidence type="ECO:0000313" key="2">
    <source>
        <dbReference type="Proteomes" id="UP000236319"/>
    </source>
</evidence>
<dbReference type="RefSeq" id="XP_028866077.1">
    <property type="nucleotide sequence ID" value="XM_029010244.1"/>
</dbReference>
<evidence type="ECO:0000313" key="1">
    <source>
        <dbReference type="EMBL" id="GBE59834.1"/>
    </source>
</evidence>
<organism evidence="1 2">
    <name type="scientific">Babesia ovata</name>
    <dbReference type="NCBI Taxonomy" id="189622"/>
    <lineage>
        <taxon>Eukaryota</taxon>
        <taxon>Sar</taxon>
        <taxon>Alveolata</taxon>
        <taxon>Apicomplexa</taxon>
        <taxon>Aconoidasida</taxon>
        <taxon>Piroplasmida</taxon>
        <taxon>Babesiidae</taxon>
        <taxon>Babesia</taxon>
    </lineage>
</organism>
<protein>
    <submittedName>
        <fullName evidence="1">Cytokinin hydroxylase-like protein, putative</fullName>
    </submittedName>
</protein>
<proteinExistence type="predicted"/>
<comment type="caution">
    <text evidence="1">The sequence shown here is derived from an EMBL/GenBank/DDBJ whole genome shotgun (WGS) entry which is preliminary data.</text>
</comment>
<gene>
    <name evidence="1" type="ORF">BOVATA_013270</name>
</gene>
<keyword evidence="2" id="KW-1185">Reference proteome</keyword>
<dbReference type="AlphaFoldDB" id="A0A2H6KA06"/>
<dbReference type="OrthoDB" id="10614031at2759"/>
<accession>A0A2H6KA06</accession>
<name>A0A2H6KA06_9APIC</name>
<reference evidence="1 2" key="1">
    <citation type="journal article" date="2017" name="BMC Genomics">
        <title>Whole-genome assembly of Babesia ovata and comparative genomics between closely related pathogens.</title>
        <authorList>
            <person name="Yamagishi J."/>
            <person name="Asada M."/>
            <person name="Hakimi H."/>
            <person name="Tanaka T.Q."/>
            <person name="Sugimoto C."/>
            <person name="Kawazu S."/>
        </authorList>
    </citation>
    <scope>NUCLEOTIDE SEQUENCE [LARGE SCALE GENOMIC DNA]</scope>
    <source>
        <strain evidence="1 2">Miyake</strain>
    </source>
</reference>
<dbReference type="VEuPathDB" id="PiroplasmaDB:BOVATA_013270"/>
<dbReference type="EMBL" id="BDSA01000001">
    <property type="protein sequence ID" value="GBE59834.1"/>
    <property type="molecule type" value="Genomic_DNA"/>
</dbReference>
<sequence length="117" mass="13096">MLHLDDSSSMEPLTSRSMASYFDGAIESVTEVLVRCSARMTLRFVDSVTVILGVRKLKLILDHCSFGPADNEEPPMRFKSIAAALELTTAMMRVPFERIMIVAYKKSVFRCSTNLMA</sequence>
<dbReference type="Proteomes" id="UP000236319">
    <property type="component" value="Unassembled WGS sequence"/>
</dbReference>
<dbReference type="GeneID" id="39873604"/>